<dbReference type="GO" id="GO:0035312">
    <property type="term" value="F:5'-3' DNA exonuclease activity"/>
    <property type="evidence" value="ECO:0007669"/>
    <property type="project" value="TreeGrafter"/>
</dbReference>
<dbReference type="InterPro" id="IPR052018">
    <property type="entry name" value="PHP_domain"/>
</dbReference>
<gene>
    <name evidence="1" type="ORF">IEHOEKMD_00020</name>
    <name evidence="2" type="ORF">MMBEDHBC_00011</name>
</gene>
<dbReference type="EMBL" id="MT631556">
    <property type="protein sequence ID" value="QNO53956.1"/>
    <property type="molecule type" value="Genomic_DNA"/>
</dbReference>
<dbReference type="InterPro" id="IPR016195">
    <property type="entry name" value="Pol/histidinol_Pase-like"/>
</dbReference>
<evidence type="ECO:0008006" key="3">
    <source>
        <dbReference type="Google" id="ProtNLM"/>
    </source>
</evidence>
<accession>A0A7G9YY65</accession>
<dbReference type="AlphaFoldDB" id="A0A7G9YY65"/>
<name>A0A7G9YY65_9EURY</name>
<dbReference type="GO" id="GO:0004534">
    <property type="term" value="F:5'-3' RNA exonuclease activity"/>
    <property type="evidence" value="ECO:0007669"/>
    <property type="project" value="TreeGrafter"/>
</dbReference>
<protein>
    <recommendedName>
        <fullName evidence="3">Polymerase/histidinol phosphatase N-terminal domain-containing protein</fullName>
    </recommendedName>
</protein>
<dbReference type="EMBL" id="MT631526">
    <property type="protein sequence ID" value="QNO52949.1"/>
    <property type="molecule type" value="Genomic_DNA"/>
</dbReference>
<reference evidence="1" key="1">
    <citation type="submission" date="2020-06" db="EMBL/GenBank/DDBJ databases">
        <title>Unique genomic features of the anaerobic methanotrophic archaea.</title>
        <authorList>
            <person name="Chadwick G.L."/>
            <person name="Skennerton C.T."/>
            <person name="Laso-Perez R."/>
            <person name="Leu A.O."/>
            <person name="Speth D.R."/>
            <person name="Yu H."/>
            <person name="Morgan-Lang C."/>
            <person name="Hatzenpichler R."/>
            <person name="Goudeau D."/>
            <person name="Malmstrom R."/>
            <person name="Brazelton W.J."/>
            <person name="Woyke T."/>
            <person name="Hallam S.J."/>
            <person name="Tyson G.W."/>
            <person name="Wegener G."/>
            <person name="Boetius A."/>
            <person name="Orphan V."/>
        </authorList>
    </citation>
    <scope>NUCLEOTIDE SEQUENCE</scope>
</reference>
<organism evidence="1">
    <name type="scientific">Candidatus Methanophagaceae archaeon ANME-1 ERB6</name>
    <dbReference type="NCBI Taxonomy" id="2759912"/>
    <lineage>
        <taxon>Archaea</taxon>
        <taxon>Methanobacteriati</taxon>
        <taxon>Methanobacteriota</taxon>
        <taxon>Stenosarchaea group</taxon>
        <taxon>Methanomicrobia</taxon>
        <taxon>Candidatus Methanophagales</taxon>
        <taxon>Candidatus Methanophagaceae</taxon>
    </lineage>
</organism>
<dbReference type="PANTHER" id="PTHR42924:SF3">
    <property type="entry name" value="POLYMERASE_HISTIDINOL PHOSPHATASE N-TERMINAL DOMAIN-CONTAINING PROTEIN"/>
    <property type="match status" value="1"/>
</dbReference>
<evidence type="ECO:0000313" key="1">
    <source>
        <dbReference type="EMBL" id="QNO52949.1"/>
    </source>
</evidence>
<dbReference type="NCBIfam" id="NF038032">
    <property type="entry name" value="CehA_McbA_metalo"/>
    <property type="match status" value="1"/>
</dbReference>
<dbReference type="InterPro" id="IPR013783">
    <property type="entry name" value="Ig-like_fold"/>
</dbReference>
<dbReference type="Gene3D" id="3.20.20.140">
    <property type="entry name" value="Metal-dependent hydrolases"/>
    <property type="match status" value="1"/>
</dbReference>
<evidence type="ECO:0000313" key="2">
    <source>
        <dbReference type="EMBL" id="QNO53956.1"/>
    </source>
</evidence>
<proteinExistence type="predicted"/>
<dbReference type="Gene3D" id="2.60.40.10">
    <property type="entry name" value="Immunoglobulins"/>
    <property type="match status" value="1"/>
</dbReference>
<dbReference type="PANTHER" id="PTHR42924">
    <property type="entry name" value="EXONUCLEASE"/>
    <property type="match status" value="1"/>
</dbReference>
<sequence length="650" mass="72936">MRKLWVACLVLLVLSGITFSVKAEDAGSITLDFTQFIDQMEIANQLETPSYGIATMMPEKTPEFTSMNIKVVKVEDGNESTCWESNITTLENIPIDLDPGTYKVYTQVEGDDTVLEYNNDSEGYVITPQSHLVIPMAYPPWEGYILDAPWRIENSEINIPILAVDTGTDWADIYDINVYDHNDGDRFVTSTNWSSTQPIYLGEPFFHLFNINKSSFVQVDGKVSMRIEFELHWSPDNWEGPVNVKIPQYDIPTMVDWYCGDTHLHTNYTDNAVEFGAPIYATRAANNAMGLDWMIVTDHSFDLWQEKWNVSTADCDNHSDNLFRVMQGEEVSCYLPGTDIIPGAYQYNHLLVYGADFIPGGEWEDGTGSDYTPAEAIAIANSQGGVTHPAHPFYDDPFRDPWRDEDYNLPFTGLQIWNHASDEPTHLPDGLAKWSELLLGGRHVYVEGGTDAHGDFNTHAGKVKTYVYIPGYSQAGIPPKNNILEALRNGHSIMTDGPLVIFDINGEMIGNNVSLTNGTNATLRIQWNSTQEFGYINNITVKKGVINGTEETNFTIITPSSIGKDPLCDEHELIISPNESCYYRVEAYSNTTNGEQHRCYTNPIWVDVLANQPPTASFTYSPEKPFVNQTITFNASDSYDPDGGDMTKYE</sequence>
<dbReference type="SUPFAM" id="SSF89550">
    <property type="entry name" value="PHP domain-like"/>
    <property type="match status" value="1"/>
</dbReference>